<accession>A0A1E4SWV9</accession>
<gene>
    <name evidence="1" type="ORF">CANARDRAFT_29651</name>
</gene>
<evidence type="ECO:0000313" key="1">
    <source>
        <dbReference type="EMBL" id="ODV83932.1"/>
    </source>
</evidence>
<name>A0A1E4SWV9_9ASCO</name>
<proteinExistence type="predicted"/>
<dbReference type="EMBL" id="KV453860">
    <property type="protein sequence ID" value="ODV83932.1"/>
    <property type="molecule type" value="Genomic_DNA"/>
</dbReference>
<evidence type="ECO:0000313" key="2">
    <source>
        <dbReference type="Proteomes" id="UP000094801"/>
    </source>
</evidence>
<sequence>MYDILNSNELQQLHEKNTSLAISLVQLIHQSIKQTIKQIISQTSKQINKRTINQSAKTDRDK</sequence>
<reference evidence="2" key="1">
    <citation type="submission" date="2016-04" db="EMBL/GenBank/DDBJ databases">
        <title>Comparative genomics of biotechnologically important yeasts.</title>
        <authorList>
            <consortium name="DOE Joint Genome Institute"/>
            <person name="Riley R."/>
            <person name="Haridas S."/>
            <person name="Wolfe K.H."/>
            <person name="Lopes M.R."/>
            <person name="Hittinger C.T."/>
            <person name="Goker M."/>
            <person name="Salamov A."/>
            <person name="Wisecaver J."/>
            <person name="Long T.M."/>
            <person name="Aerts A.L."/>
            <person name="Barry K."/>
            <person name="Choi C."/>
            <person name="Clum A."/>
            <person name="Coughlan A.Y."/>
            <person name="Deshpande S."/>
            <person name="Douglass A.P."/>
            <person name="Hanson S.J."/>
            <person name="Klenk H.-P."/>
            <person name="Labutti K."/>
            <person name="Lapidus A."/>
            <person name="Lindquist E."/>
            <person name="Lipzen A."/>
            <person name="Meier-Kolthoff J.P."/>
            <person name="Ohm R.A."/>
            <person name="Otillar R.P."/>
            <person name="Pangilinan J."/>
            <person name="Peng Y."/>
            <person name="Rokas A."/>
            <person name="Rosa C.A."/>
            <person name="Scheuner C."/>
            <person name="Sibirny A.A."/>
            <person name="Slot J.C."/>
            <person name="Stielow J.B."/>
            <person name="Sun H."/>
            <person name="Kurtzman C.P."/>
            <person name="Blackwell M."/>
            <person name="Grigoriev I.V."/>
            <person name="Jeffries T.W."/>
        </authorList>
    </citation>
    <scope>NUCLEOTIDE SEQUENCE [LARGE SCALE GENOMIC DNA]</scope>
    <source>
        <strain evidence="2">NRRL YB-2248</strain>
    </source>
</reference>
<dbReference type="Proteomes" id="UP000094801">
    <property type="component" value="Unassembled WGS sequence"/>
</dbReference>
<keyword evidence="2" id="KW-1185">Reference proteome</keyword>
<organism evidence="1 2">
    <name type="scientific">[Candida] arabinofermentans NRRL YB-2248</name>
    <dbReference type="NCBI Taxonomy" id="983967"/>
    <lineage>
        <taxon>Eukaryota</taxon>
        <taxon>Fungi</taxon>
        <taxon>Dikarya</taxon>
        <taxon>Ascomycota</taxon>
        <taxon>Saccharomycotina</taxon>
        <taxon>Pichiomycetes</taxon>
        <taxon>Pichiales</taxon>
        <taxon>Pichiaceae</taxon>
        <taxon>Ogataea</taxon>
        <taxon>Ogataea/Candida clade</taxon>
    </lineage>
</organism>
<dbReference type="AlphaFoldDB" id="A0A1E4SWV9"/>
<protein>
    <submittedName>
        <fullName evidence="1">Uncharacterized protein</fullName>
    </submittedName>
</protein>